<keyword evidence="7" id="KW-1185">Reference proteome</keyword>
<dbReference type="InterPro" id="IPR006913">
    <property type="entry name" value="CENP-V/GFA"/>
</dbReference>
<evidence type="ECO:0000256" key="1">
    <source>
        <dbReference type="ARBA" id="ARBA00005495"/>
    </source>
</evidence>
<gene>
    <name evidence="6" type="ORF">IMCC3135_02620</name>
</gene>
<reference evidence="6 7" key="1">
    <citation type="submission" date="2016-12" db="EMBL/GenBank/DDBJ databases">
        <authorList>
            <person name="Song W.-J."/>
            <person name="Kurnit D.M."/>
        </authorList>
    </citation>
    <scope>NUCLEOTIDE SEQUENCE [LARGE SCALE GENOMIC DNA]</scope>
    <source>
        <strain evidence="6 7">IMCC3135</strain>
    </source>
</reference>
<dbReference type="InterPro" id="IPR011057">
    <property type="entry name" value="Mss4-like_sf"/>
</dbReference>
<evidence type="ECO:0000259" key="5">
    <source>
        <dbReference type="PROSITE" id="PS51891"/>
    </source>
</evidence>
<keyword evidence="3" id="KW-0862">Zinc</keyword>
<dbReference type="PANTHER" id="PTHR33337">
    <property type="entry name" value="GFA DOMAIN-CONTAINING PROTEIN"/>
    <property type="match status" value="1"/>
</dbReference>
<organism evidence="6 7">
    <name type="scientific">Granulosicoccus antarcticus IMCC3135</name>
    <dbReference type="NCBI Taxonomy" id="1192854"/>
    <lineage>
        <taxon>Bacteria</taxon>
        <taxon>Pseudomonadati</taxon>
        <taxon>Pseudomonadota</taxon>
        <taxon>Gammaproteobacteria</taxon>
        <taxon>Chromatiales</taxon>
        <taxon>Granulosicoccaceae</taxon>
        <taxon>Granulosicoccus</taxon>
    </lineage>
</organism>
<name>A0A2Z2NSS1_9GAMM</name>
<evidence type="ECO:0000256" key="4">
    <source>
        <dbReference type="ARBA" id="ARBA00023239"/>
    </source>
</evidence>
<evidence type="ECO:0000256" key="3">
    <source>
        <dbReference type="ARBA" id="ARBA00022833"/>
    </source>
</evidence>
<dbReference type="Gene3D" id="3.90.1590.10">
    <property type="entry name" value="glutathione-dependent formaldehyde- activating enzyme (gfa)"/>
    <property type="match status" value="1"/>
</dbReference>
<protein>
    <recommendedName>
        <fullName evidence="5">CENP-V/GFA domain-containing protein</fullName>
    </recommendedName>
</protein>
<evidence type="ECO:0000256" key="2">
    <source>
        <dbReference type="ARBA" id="ARBA00022723"/>
    </source>
</evidence>
<sequence>MNEYHGKCVCGAVGIHAKAAASVGSCHCETCRRWCGGPMFAVHAEGQPTITGEESITRFRSSDFAERGFCSQCGSNLFYHLLPGEFSAEGAYMLAAGMLELPDDMSFDSEIYVDSQPDWYRFDKAESRTRMTEKEFLQSLGIPI</sequence>
<dbReference type="Proteomes" id="UP000250079">
    <property type="component" value="Chromosome"/>
</dbReference>
<dbReference type="Pfam" id="PF04828">
    <property type="entry name" value="GFA"/>
    <property type="match status" value="1"/>
</dbReference>
<dbReference type="RefSeq" id="WP_088916159.1">
    <property type="nucleotide sequence ID" value="NZ_CP018632.1"/>
</dbReference>
<dbReference type="PANTHER" id="PTHR33337:SF40">
    <property type="entry name" value="CENP-V_GFA DOMAIN-CONTAINING PROTEIN-RELATED"/>
    <property type="match status" value="1"/>
</dbReference>
<dbReference type="OrthoDB" id="4188830at2"/>
<dbReference type="KEGG" id="gai:IMCC3135_02620"/>
<feature type="domain" description="CENP-V/GFA" evidence="5">
    <location>
        <begin position="4"/>
        <end position="121"/>
    </location>
</feature>
<dbReference type="GO" id="GO:0046872">
    <property type="term" value="F:metal ion binding"/>
    <property type="evidence" value="ECO:0007669"/>
    <property type="project" value="UniProtKB-KW"/>
</dbReference>
<dbReference type="GO" id="GO:0016846">
    <property type="term" value="F:carbon-sulfur lyase activity"/>
    <property type="evidence" value="ECO:0007669"/>
    <property type="project" value="InterPro"/>
</dbReference>
<keyword evidence="2" id="KW-0479">Metal-binding</keyword>
<evidence type="ECO:0000313" key="7">
    <source>
        <dbReference type="Proteomes" id="UP000250079"/>
    </source>
</evidence>
<accession>A0A2Z2NSS1</accession>
<dbReference type="AlphaFoldDB" id="A0A2Z2NSS1"/>
<comment type="similarity">
    <text evidence="1">Belongs to the Gfa family.</text>
</comment>
<dbReference type="EMBL" id="CP018632">
    <property type="protein sequence ID" value="ASJ70637.1"/>
    <property type="molecule type" value="Genomic_DNA"/>
</dbReference>
<keyword evidence="4" id="KW-0456">Lyase</keyword>
<evidence type="ECO:0000313" key="6">
    <source>
        <dbReference type="EMBL" id="ASJ70637.1"/>
    </source>
</evidence>
<dbReference type="PROSITE" id="PS51891">
    <property type="entry name" value="CENP_V_GFA"/>
    <property type="match status" value="1"/>
</dbReference>
<proteinExistence type="inferred from homology"/>
<dbReference type="SUPFAM" id="SSF51316">
    <property type="entry name" value="Mss4-like"/>
    <property type="match status" value="1"/>
</dbReference>